<evidence type="ECO:0000256" key="6">
    <source>
        <dbReference type="ARBA" id="ARBA00023136"/>
    </source>
</evidence>
<dbReference type="PROSITE" id="PS50005">
    <property type="entry name" value="TPR"/>
    <property type="match status" value="2"/>
</dbReference>
<dbReference type="SMART" id="SM00028">
    <property type="entry name" value="TPR"/>
    <property type="match status" value="2"/>
</dbReference>
<feature type="repeat" description="TPR" evidence="7">
    <location>
        <begin position="469"/>
        <end position="502"/>
    </location>
</feature>
<dbReference type="InterPro" id="IPR022764">
    <property type="entry name" value="Peptidase_S54_rhomboid_dom"/>
</dbReference>
<feature type="repeat" description="TPR" evidence="7">
    <location>
        <begin position="435"/>
        <end position="468"/>
    </location>
</feature>
<comment type="subcellular location">
    <subcellularLocation>
        <location evidence="1">Membrane</location>
        <topology evidence="1">Multi-pass membrane protein</topology>
    </subcellularLocation>
</comment>
<dbReference type="RefSeq" id="WP_343782325.1">
    <property type="nucleotide sequence ID" value="NZ_BAAACZ010000009.1"/>
</dbReference>
<feature type="transmembrane region" description="Helical" evidence="8">
    <location>
        <begin position="374"/>
        <end position="392"/>
    </location>
</feature>
<feature type="transmembrane region" description="Helical" evidence="8">
    <location>
        <begin position="293"/>
        <end position="310"/>
    </location>
</feature>
<accession>A0ABN0ZSP8</accession>
<evidence type="ECO:0000256" key="3">
    <source>
        <dbReference type="ARBA" id="ARBA00022692"/>
    </source>
</evidence>
<evidence type="ECO:0000256" key="1">
    <source>
        <dbReference type="ARBA" id="ARBA00004141"/>
    </source>
</evidence>
<reference evidence="10 11" key="1">
    <citation type="journal article" date="2019" name="Int. J. Syst. Evol. Microbiol.">
        <title>The Global Catalogue of Microorganisms (GCM) 10K type strain sequencing project: providing services to taxonomists for standard genome sequencing and annotation.</title>
        <authorList>
            <consortium name="The Broad Institute Genomics Platform"/>
            <consortium name="The Broad Institute Genome Sequencing Center for Infectious Disease"/>
            <person name="Wu L."/>
            <person name="Ma J."/>
        </authorList>
    </citation>
    <scope>NUCLEOTIDE SEQUENCE [LARGE SCALE GENOMIC DNA]</scope>
    <source>
        <strain evidence="10 11">JCM 14193</strain>
    </source>
</reference>
<dbReference type="Pfam" id="PF01694">
    <property type="entry name" value="Rhomboid"/>
    <property type="match status" value="1"/>
</dbReference>
<dbReference type="GO" id="GO:0006508">
    <property type="term" value="P:proteolysis"/>
    <property type="evidence" value="ECO:0007669"/>
    <property type="project" value="UniProtKB-KW"/>
</dbReference>
<evidence type="ECO:0000313" key="11">
    <source>
        <dbReference type="Proteomes" id="UP001500740"/>
    </source>
</evidence>
<organism evidence="10 11">
    <name type="scientific">Alkalibacillus silvisoli</name>
    <dbReference type="NCBI Taxonomy" id="392823"/>
    <lineage>
        <taxon>Bacteria</taxon>
        <taxon>Bacillati</taxon>
        <taxon>Bacillota</taxon>
        <taxon>Bacilli</taxon>
        <taxon>Bacillales</taxon>
        <taxon>Bacillaceae</taxon>
        <taxon>Alkalibacillus</taxon>
    </lineage>
</organism>
<feature type="transmembrane region" description="Helical" evidence="8">
    <location>
        <begin position="238"/>
        <end position="258"/>
    </location>
</feature>
<dbReference type="InterPro" id="IPR035952">
    <property type="entry name" value="Rhomboid-like_sf"/>
</dbReference>
<evidence type="ECO:0000256" key="5">
    <source>
        <dbReference type="ARBA" id="ARBA00022989"/>
    </source>
</evidence>
<dbReference type="InterPro" id="IPR019734">
    <property type="entry name" value="TPR_rpt"/>
</dbReference>
<proteinExistence type="inferred from homology"/>
<keyword evidence="3 8" id="KW-0812">Transmembrane</keyword>
<feature type="transmembrane region" description="Helical" evidence="8">
    <location>
        <begin position="270"/>
        <end position="287"/>
    </location>
</feature>
<sequence>MYISEKYTMLKVIDHLINQKFEVRYISNDRDLYILEKYENQTSHVILLNQKQFDWANHLKRDINNKVDFLFKKVRMLRGRKVHYHITYFADLPPVDYWEEVRTTNQVKDRKNKHLTVYYFNQGDKNDELERLKKNTEQEATFHQNLELQPYSEELDRQTIYLEQKIVGYHKAKEREFKEVFFFGKTKLTYFLIMINLLVFALIELNGSSTDTFHLIDWGAKFNPAIKDGEWWRILSSMFLHIGGLHLFMNMLALYFLGEVAEKIYGTKRFLFIYLLAGIFGGLASFATNDAVAAGASGAIFGLFGALLFFGLNYRELFFKTMGTSLLIIVGINIVFGFTVPQIDNGAHLGGLIGGFLAAQIVQLPHKKGRVKPLIATILFVLLTLTMSVYGVNHAETSDDPQALALIAQKHINDGEYERVINQLSSSLDDGSEHEYLYFYRSVAYIEMGELSKAEKDLHQAITLNERFSEAYYNLGVLYEQRGERNQALEYVERAMELSSNQEQYIDFYNELTDF</sequence>
<dbReference type="SUPFAM" id="SSF48452">
    <property type="entry name" value="TPR-like"/>
    <property type="match status" value="1"/>
</dbReference>
<evidence type="ECO:0000256" key="7">
    <source>
        <dbReference type="PROSITE-ProRule" id="PRU00339"/>
    </source>
</evidence>
<dbReference type="EMBL" id="BAAACZ010000009">
    <property type="protein sequence ID" value="GAA0457801.1"/>
    <property type="molecule type" value="Genomic_DNA"/>
</dbReference>
<dbReference type="InterPro" id="IPR050925">
    <property type="entry name" value="Rhomboid_protease_S54"/>
</dbReference>
<dbReference type="PANTHER" id="PTHR43731:SF14">
    <property type="entry name" value="PRESENILIN-ASSOCIATED RHOMBOID-LIKE PROTEIN, MITOCHONDRIAL"/>
    <property type="match status" value="1"/>
</dbReference>
<dbReference type="PROSITE" id="PS50293">
    <property type="entry name" value="TPR_REGION"/>
    <property type="match status" value="1"/>
</dbReference>
<dbReference type="PANTHER" id="PTHR43731">
    <property type="entry name" value="RHOMBOID PROTEASE"/>
    <property type="match status" value="1"/>
</dbReference>
<dbReference type="Pfam" id="PF13414">
    <property type="entry name" value="TPR_11"/>
    <property type="match status" value="1"/>
</dbReference>
<feature type="transmembrane region" description="Helical" evidence="8">
    <location>
        <begin position="188"/>
        <end position="205"/>
    </location>
</feature>
<protein>
    <submittedName>
        <fullName evidence="10">Rhomboid protease YqgP</fullName>
    </submittedName>
</protein>
<keyword evidence="11" id="KW-1185">Reference proteome</keyword>
<feature type="domain" description="Peptidase S54 rhomboid" evidence="9">
    <location>
        <begin position="229"/>
        <end position="361"/>
    </location>
</feature>
<dbReference type="Gene3D" id="1.20.1540.10">
    <property type="entry name" value="Rhomboid-like"/>
    <property type="match status" value="1"/>
</dbReference>
<keyword evidence="7" id="KW-0802">TPR repeat</keyword>
<name>A0ABN0ZSP8_9BACI</name>
<evidence type="ECO:0000256" key="8">
    <source>
        <dbReference type="SAM" id="Phobius"/>
    </source>
</evidence>
<gene>
    <name evidence="10" type="primary">yqgP</name>
    <name evidence="10" type="ORF">GCM10008935_11050</name>
</gene>
<keyword evidence="6 8" id="KW-0472">Membrane</keyword>
<evidence type="ECO:0000256" key="4">
    <source>
        <dbReference type="ARBA" id="ARBA00022801"/>
    </source>
</evidence>
<dbReference type="Gene3D" id="1.25.40.10">
    <property type="entry name" value="Tetratricopeptide repeat domain"/>
    <property type="match status" value="1"/>
</dbReference>
<comment type="caution">
    <text evidence="10">The sequence shown here is derived from an EMBL/GenBank/DDBJ whole genome shotgun (WGS) entry which is preliminary data.</text>
</comment>
<dbReference type="InterPro" id="IPR011990">
    <property type="entry name" value="TPR-like_helical_dom_sf"/>
</dbReference>
<keyword evidence="4" id="KW-0378">Hydrolase</keyword>
<comment type="similarity">
    <text evidence="2">Belongs to the peptidase S54 family.</text>
</comment>
<dbReference type="SUPFAM" id="SSF144091">
    <property type="entry name" value="Rhomboid-like"/>
    <property type="match status" value="1"/>
</dbReference>
<dbReference type="Proteomes" id="UP001500740">
    <property type="component" value="Unassembled WGS sequence"/>
</dbReference>
<evidence type="ECO:0000313" key="10">
    <source>
        <dbReference type="EMBL" id="GAA0457801.1"/>
    </source>
</evidence>
<dbReference type="GO" id="GO:0008233">
    <property type="term" value="F:peptidase activity"/>
    <property type="evidence" value="ECO:0007669"/>
    <property type="project" value="UniProtKB-KW"/>
</dbReference>
<keyword evidence="5 8" id="KW-1133">Transmembrane helix</keyword>
<evidence type="ECO:0000259" key="9">
    <source>
        <dbReference type="Pfam" id="PF01694"/>
    </source>
</evidence>
<feature type="transmembrane region" description="Helical" evidence="8">
    <location>
        <begin position="317"/>
        <end position="340"/>
    </location>
</feature>
<keyword evidence="10" id="KW-0645">Protease</keyword>
<evidence type="ECO:0000256" key="2">
    <source>
        <dbReference type="ARBA" id="ARBA00009045"/>
    </source>
</evidence>